<keyword evidence="1" id="KW-0472">Membrane</keyword>
<dbReference type="GO" id="GO:0080120">
    <property type="term" value="P:CAAX-box protein maturation"/>
    <property type="evidence" value="ECO:0007669"/>
    <property type="project" value="UniProtKB-ARBA"/>
</dbReference>
<evidence type="ECO:0000259" key="2">
    <source>
        <dbReference type="Pfam" id="PF02517"/>
    </source>
</evidence>
<dbReference type="GO" id="GO:0006508">
    <property type="term" value="P:proteolysis"/>
    <property type="evidence" value="ECO:0007669"/>
    <property type="project" value="UniProtKB-KW"/>
</dbReference>
<evidence type="ECO:0000313" key="4">
    <source>
        <dbReference type="Proteomes" id="UP000248790"/>
    </source>
</evidence>
<keyword evidence="1" id="KW-1133">Transmembrane helix</keyword>
<dbReference type="RefSeq" id="WP_111631673.1">
    <property type="nucleotide sequence ID" value="NZ_QLMC01000026.1"/>
</dbReference>
<accession>A0A327WFW4</accession>
<keyword evidence="4" id="KW-1185">Reference proteome</keyword>
<organism evidence="3 4">
    <name type="scientific">Larkinella arboricola</name>
    <dbReference type="NCBI Taxonomy" id="643671"/>
    <lineage>
        <taxon>Bacteria</taxon>
        <taxon>Pseudomonadati</taxon>
        <taxon>Bacteroidota</taxon>
        <taxon>Cytophagia</taxon>
        <taxon>Cytophagales</taxon>
        <taxon>Spirosomataceae</taxon>
        <taxon>Larkinella</taxon>
    </lineage>
</organism>
<feature type="transmembrane region" description="Helical" evidence="1">
    <location>
        <begin position="235"/>
        <end position="255"/>
    </location>
</feature>
<feature type="domain" description="CAAX prenyl protease 2/Lysostaphin resistance protein A-like" evidence="2">
    <location>
        <begin position="120"/>
        <end position="225"/>
    </location>
</feature>
<reference evidence="3 4" key="1">
    <citation type="submission" date="2018-06" db="EMBL/GenBank/DDBJ databases">
        <title>Genomic Encyclopedia of Archaeal and Bacterial Type Strains, Phase II (KMG-II): from individual species to whole genera.</title>
        <authorList>
            <person name="Goeker M."/>
        </authorList>
    </citation>
    <scope>NUCLEOTIDE SEQUENCE [LARGE SCALE GENOMIC DNA]</scope>
    <source>
        <strain evidence="3 4">DSM 21851</strain>
    </source>
</reference>
<proteinExistence type="predicted"/>
<feature type="transmembrane region" description="Helical" evidence="1">
    <location>
        <begin position="76"/>
        <end position="98"/>
    </location>
</feature>
<feature type="transmembrane region" description="Helical" evidence="1">
    <location>
        <begin position="188"/>
        <end position="206"/>
    </location>
</feature>
<comment type="caution">
    <text evidence="3">The sequence shown here is derived from an EMBL/GenBank/DDBJ whole genome shotgun (WGS) entry which is preliminary data.</text>
</comment>
<evidence type="ECO:0000313" key="3">
    <source>
        <dbReference type="EMBL" id="RAJ89676.1"/>
    </source>
</evidence>
<feature type="transmembrane region" description="Helical" evidence="1">
    <location>
        <begin position="36"/>
        <end position="55"/>
    </location>
</feature>
<keyword evidence="3" id="KW-0645">Protease</keyword>
<dbReference type="Pfam" id="PF02517">
    <property type="entry name" value="Rce1-like"/>
    <property type="match status" value="1"/>
</dbReference>
<protein>
    <submittedName>
        <fullName evidence="3">CAAX prenyl protease-like protein</fullName>
    </submittedName>
</protein>
<feature type="transmembrane region" description="Helical" evidence="1">
    <location>
        <begin position="152"/>
        <end position="168"/>
    </location>
</feature>
<dbReference type="OrthoDB" id="9777755at2"/>
<name>A0A327WFW4_LARAB</name>
<feature type="transmembrane region" description="Helical" evidence="1">
    <location>
        <begin position="7"/>
        <end position="24"/>
    </location>
</feature>
<dbReference type="PANTHER" id="PTHR35797:SF1">
    <property type="entry name" value="PROTEASE"/>
    <property type="match status" value="1"/>
</dbReference>
<dbReference type="InterPro" id="IPR042150">
    <property type="entry name" value="MmRce1-like"/>
</dbReference>
<gene>
    <name evidence="3" type="ORF">LX87_05700</name>
</gene>
<keyword evidence="1" id="KW-0812">Transmembrane</keyword>
<dbReference type="PANTHER" id="PTHR35797">
    <property type="entry name" value="PROTEASE-RELATED"/>
    <property type="match status" value="1"/>
</dbReference>
<evidence type="ECO:0000256" key="1">
    <source>
        <dbReference type="SAM" id="Phobius"/>
    </source>
</evidence>
<dbReference type="Proteomes" id="UP000248790">
    <property type="component" value="Unassembled WGS sequence"/>
</dbReference>
<keyword evidence="3" id="KW-0378">Hydrolase</keyword>
<dbReference type="InterPro" id="IPR003675">
    <property type="entry name" value="Rce1/LyrA-like_dom"/>
</dbReference>
<sequence length="269" mass="30267">MKKIIGFFLTAYGFSWICWSPYLMPGFPESWQYSAFLHYLGLTGPLLAAGLWTYIENDQAGLQRLARSLLVPRGPAFYWLVVPIIPFLLLGFATGVISSGELLAIDWSGLWRSRELSSIHPAAFILLNVFVVGFGEEAGWRGFALPHLQQRYPAWAASLLITAGWALWHWPLFFYQRSGYYTMDMGGISGWLVSLVTGSFLFTWLFNSSRGSVLACALFHASMDITFMADLGEPRLMNTIGMVITAWGLGLLILYNPRRLSRYQQVLGL</sequence>
<dbReference type="GO" id="GO:0004175">
    <property type="term" value="F:endopeptidase activity"/>
    <property type="evidence" value="ECO:0007669"/>
    <property type="project" value="UniProtKB-ARBA"/>
</dbReference>
<dbReference type="AlphaFoldDB" id="A0A327WFW4"/>
<dbReference type="EMBL" id="QLMC01000026">
    <property type="protein sequence ID" value="RAJ89676.1"/>
    <property type="molecule type" value="Genomic_DNA"/>
</dbReference>